<dbReference type="InterPro" id="IPR036878">
    <property type="entry name" value="Glu_permease_IIB"/>
</dbReference>
<protein>
    <submittedName>
        <fullName evidence="1">PTS system, trehalose-specific IIBC component</fullName>
    </submittedName>
</protein>
<dbReference type="Proteomes" id="UP000232222">
    <property type="component" value="Chromosome"/>
</dbReference>
<dbReference type="OrthoDB" id="9769191at2"/>
<dbReference type="InterPro" id="IPR050558">
    <property type="entry name" value="PTS_Sugar-Specific_Components"/>
</dbReference>
<dbReference type="InterPro" id="IPR001996">
    <property type="entry name" value="PTS_IIB_1"/>
</dbReference>
<dbReference type="InterPro" id="IPR018113">
    <property type="entry name" value="PTrfase_EIIB_Cys"/>
</dbReference>
<sequence>MKTPTSKYKESVKELFESLGGYNNIEYFTHCMTRMRFHLKDWTIINEEKIKKDNQLMGVSKSIATGEFQVIIGTDVQSFYKDFCKINGFEEDGKNRSHLNAKQTDFLVKQSSEIAAMKKAHRKGGHHLTAFLSFIGKVFSPIVIPMIGYGLLLTIWSLLTVDWNGPKTSLAATSHFFGEFAEILGILTGSFTLFITIVLGYTVFKAMGGNVIYGLIIAIVLTAPGLINMGDVKVPDGESIISVYPGWTLFGKGITYPFKINYNGLIIPIIIVLSVGVLIERSCDRIKNSTAKMIISPIVIIGGGYLFGLFIMAPIGMLFTNYLSIGINWLSTHYVAKYIAMPIVGALYGPLVITGLHHSLTPIILQGQAAYGGTNLQGLITISNITQGVSTIAFVCVHRRIRNLKNVGVSNGISAIIGGITEPSLYTVNLKHLFPLIGCSIGVFSGSLLFVASNTFALQGASSIFGILMFQHIAPLKTGVITWIGGGYLWGTLSILLSISVAFSTTFILGKTKYFWNRSRNILLEDFGEDIEELKKFTKLEWNQKLLIEKNNNLEKKKTLK</sequence>
<dbReference type="RefSeq" id="WP_100609210.1">
    <property type="nucleotide sequence ID" value="NZ_CP024962.1"/>
</dbReference>
<dbReference type="CDD" id="cd00212">
    <property type="entry name" value="PTS_IIB_glc"/>
    <property type="match status" value="1"/>
</dbReference>
<dbReference type="Gene3D" id="3.30.1360.60">
    <property type="entry name" value="Glucose permease domain IIB"/>
    <property type="match status" value="1"/>
</dbReference>
<keyword evidence="2" id="KW-1185">Reference proteome</keyword>
<dbReference type="SUPFAM" id="SSF55604">
    <property type="entry name" value="Glucose permease domain IIB"/>
    <property type="match status" value="1"/>
</dbReference>
<evidence type="ECO:0000313" key="2">
    <source>
        <dbReference type="Proteomes" id="UP000232222"/>
    </source>
</evidence>
<dbReference type="GO" id="GO:0008982">
    <property type="term" value="F:protein-N(PI)-phosphohistidine-sugar phosphotransferase activity"/>
    <property type="evidence" value="ECO:0007669"/>
    <property type="project" value="InterPro"/>
</dbReference>
<reference evidence="1 2" key="1">
    <citation type="submission" date="2017-11" db="EMBL/GenBank/DDBJ databases">
        <title>Genome sequence of Entomoplasma freundtii BARC 318 (ATCC 51999).</title>
        <authorList>
            <person name="Lo W.-S."/>
            <person name="Gasparich G.E."/>
            <person name="Kuo C.-H."/>
        </authorList>
    </citation>
    <scope>NUCLEOTIDE SEQUENCE [LARGE SCALE GENOMIC DNA]</scope>
    <source>
        <strain evidence="1 2">BARC 318</strain>
    </source>
</reference>
<proteinExistence type="predicted"/>
<dbReference type="GO" id="GO:0005886">
    <property type="term" value="C:plasma membrane"/>
    <property type="evidence" value="ECO:0007669"/>
    <property type="project" value="TreeGrafter"/>
</dbReference>
<dbReference type="EMBL" id="CP024962">
    <property type="protein sequence ID" value="ATZ16257.1"/>
    <property type="molecule type" value="Genomic_DNA"/>
</dbReference>
<dbReference type="Pfam" id="PF00367">
    <property type="entry name" value="PTS_EIIB"/>
    <property type="match status" value="1"/>
</dbReference>
<dbReference type="PROSITE" id="PS01035">
    <property type="entry name" value="PTS_EIIB_TYPE_1_CYS"/>
    <property type="match status" value="1"/>
</dbReference>
<dbReference type="KEGG" id="efr:EFREU_v1c02300"/>
<accession>A0A2K8NR43</accession>
<dbReference type="PANTHER" id="PTHR30175">
    <property type="entry name" value="PHOSPHOTRANSFERASE SYSTEM TRANSPORT PROTEIN"/>
    <property type="match status" value="1"/>
</dbReference>
<dbReference type="PROSITE" id="PS51103">
    <property type="entry name" value="PTS_EIIC_TYPE_1"/>
    <property type="match status" value="1"/>
</dbReference>
<dbReference type="GO" id="GO:0015771">
    <property type="term" value="P:trehalose transport"/>
    <property type="evidence" value="ECO:0007669"/>
    <property type="project" value="TreeGrafter"/>
</dbReference>
<evidence type="ECO:0000313" key="1">
    <source>
        <dbReference type="EMBL" id="ATZ16257.1"/>
    </source>
</evidence>
<dbReference type="InterPro" id="IPR013013">
    <property type="entry name" value="PTS_EIIC_1"/>
</dbReference>
<dbReference type="PROSITE" id="PS51098">
    <property type="entry name" value="PTS_EIIB_TYPE_1"/>
    <property type="match status" value="1"/>
</dbReference>
<name>A0A2K8NR43_9MOLU</name>
<dbReference type="GO" id="GO:0090589">
    <property type="term" value="F:protein-phosphocysteine-trehalose phosphotransferase system transporter activity"/>
    <property type="evidence" value="ECO:0007669"/>
    <property type="project" value="TreeGrafter"/>
</dbReference>
<dbReference type="PANTHER" id="PTHR30175:SF1">
    <property type="entry name" value="PTS SYSTEM ARBUTIN-, CELLOBIOSE-, AND SALICIN-SPECIFIC EIIBC COMPONENT-RELATED"/>
    <property type="match status" value="1"/>
</dbReference>
<dbReference type="AlphaFoldDB" id="A0A2K8NR43"/>
<organism evidence="1 2">
    <name type="scientific">Entomoplasma freundtii</name>
    <dbReference type="NCBI Taxonomy" id="74700"/>
    <lineage>
        <taxon>Bacteria</taxon>
        <taxon>Bacillati</taxon>
        <taxon>Mycoplasmatota</taxon>
        <taxon>Mollicutes</taxon>
        <taxon>Entomoplasmatales</taxon>
        <taxon>Entomoplasmataceae</taxon>
        <taxon>Entomoplasma</taxon>
    </lineage>
</organism>
<dbReference type="GO" id="GO:0009401">
    <property type="term" value="P:phosphoenolpyruvate-dependent sugar phosphotransferase system"/>
    <property type="evidence" value="ECO:0007669"/>
    <property type="project" value="InterPro"/>
</dbReference>
<gene>
    <name evidence="1" type="primary">treB</name>
    <name evidence="1" type="ORF">EFREU_v1c02300</name>
</gene>